<name>A0ABT7F5Y1_9RHOB</name>
<reference evidence="2 3" key="1">
    <citation type="submission" date="2023-05" db="EMBL/GenBank/DDBJ databases">
        <title>Pseudodonghicola sp. nov.</title>
        <authorList>
            <person name="Huang J."/>
        </authorList>
    </citation>
    <scope>NUCLEOTIDE SEQUENCE [LARGE SCALE GENOMIC DNA]</scope>
    <source>
        <strain evidence="2 3">IC7</strain>
    </source>
</reference>
<feature type="region of interest" description="Disordered" evidence="1">
    <location>
        <begin position="184"/>
        <end position="206"/>
    </location>
</feature>
<dbReference type="RefSeq" id="WP_284482785.1">
    <property type="nucleotide sequence ID" value="NZ_JASNJD010000020.1"/>
</dbReference>
<evidence type="ECO:0000256" key="1">
    <source>
        <dbReference type="SAM" id="MobiDB-lite"/>
    </source>
</evidence>
<evidence type="ECO:0008006" key="4">
    <source>
        <dbReference type="Google" id="ProtNLM"/>
    </source>
</evidence>
<protein>
    <recommendedName>
        <fullName evidence="4">DUF2497 domain-containing protein</fullName>
    </recommendedName>
</protein>
<sequence>MPKPVTNAQIEDVLSSIRRLVSEETRNEPRTVADPAPVTPAGASDLRSGGNSDAAPVAAADRLVLTPALRVDEAEAPLAEAVPQVLSAESLPGEELLLSHSHRFDPAAPAEEAGLAIVDPEAEAVTEAELAIWDLAEPTAEEDFASDGEAVALPDDMPVEDGDQPEAVAETLGAVLAAEIEGATAEDVPAVDPVDEVPATDTTADSDISAALRRVAALSGEARAESASEPAAEEEAPYIEPAFQSSRSEALSAKIAALEAAIGRTRDQWEPDGDSSDAYAGTKVETIAWRDDPAPPRGERTASPDTLDAVTETTPDEAPLMAEEDTILDEDSLRELVAEIVRQELQGALGERITRNVRKLVRREIHRVMAVQDLD</sequence>
<gene>
    <name evidence="2" type="ORF">QO033_20225</name>
</gene>
<feature type="region of interest" description="Disordered" evidence="1">
    <location>
        <begin position="266"/>
        <end position="322"/>
    </location>
</feature>
<dbReference type="Proteomes" id="UP001243757">
    <property type="component" value="Unassembled WGS sequence"/>
</dbReference>
<evidence type="ECO:0000313" key="3">
    <source>
        <dbReference type="Proteomes" id="UP001243757"/>
    </source>
</evidence>
<comment type="caution">
    <text evidence="2">The sequence shown here is derived from an EMBL/GenBank/DDBJ whole genome shotgun (WGS) entry which is preliminary data.</text>
</comment>
<evidence type="ECO:0000313" key="2">
    <source>
        <dbReference type="EMBL" id="MDK3020016.1"/>
    </source>
</evidence>
<accession>A0ABT7F5Y1</accession>
<organism evidence="2 3">
    <name type="scientific">Pseudodonghicola flavimaris</name>
    <dbReference type="NCBI Taxonomy" id="3050036"/>
    <lineage>
        <taxon>Bacteria</taxon>
        <taxon>Pseudomonadati</taxon>
        <taxon>Pseudomonadota</taxon>
        <taxon>Alphaproteobacteria</taxon>
        <taxon>Rhodobacterales</taxon>
        <taxon>Paracoccaceae</taxon>
        <taxon>Pseudodonghicola</taxon>
    </lineage>
</organism>
<feature type="compositionally biased region" description="Low complexity" evidence="1">
    <location>
        <begin position="184"/>
        <end position="203"/>
    </location>
</feature>
<dbReference type="EMBL" id="JASNJD010000020">
    <property type="protein sequence ID" value="MDK3020016.1"/>
    <property type="molecule type" value="Genomic_DNA"/>
</dbReference>
<feature type="region of interest" description="Disordered" evidence="1">
    <location>
        <begin position="23"/>
        <end position="55"/>
    </location>
</feature>
<proteinExistence type="predicted"/>
<feature type="compositionally biased region" description="Basic and acidic residues" evidence="1">
    <location>
        <begin position="288"/>
        <end position="302"/>
    </location>
</feature>
<keyword evidence="3" id="KW-1185">Reference proteome</keyword>